<gene>
    <name evidence="1" type="ORF">ACFSYJ_44035</name>
</gene>
<keyword evidence="1" id="KW-0560">Oxidoreductase</keyword>
<dbReference type="EC" id="1.-.-.-" evidence="1"/>
<dbReference type="InterPro" id="IPR036291">
    <property type="entry name" value="NAD(P)-bd_dom_sf"/>
</dbReference>
<dbReference type="Pfam" id="PF00106">
    <property type="entry name" value="adh_short"/>
    <property type="match status" value="1"/>
</dbReference>
<dbReference type="Gene3D" id="3.40.50.720">
    <property type="entry name" value="NAD(P)-binding Rossmann-like Domain"/>
    <property type="match status" value="1"/>
</dbReference>
<organism evidence="1 2">
    <name type="scientific">Amycolatopsis samaneae</name>
    <dbReference type="NCBI Taxonomy" id="664691"/>
    <lineage>
        <taxon>Bacteria</taxon>
        <taxon>Bacillati</taxon>
        <taxon>Actinomycetota</taxon>
        <taxon>Actinomycetes</taxon>
        <taxon>Pseudonocardiales</taxon>
        <taxon>Pseudonocardiaceae</taxon>
        <taxon>Amycolatopsis</taxon>
    </lineage>
</organism>
<protein>
    <submittedName>
        <fullName evidence="1">SDR family NAD(P)-dependent oxidoreductase</fullName>
        <ecNumber evidence="1">1.-.-.-</ecNumber>
    </submittedName>
</protein>
<keyword evidence="2" id="KW-1185">Reference proteome</keyword>
<dbReference type="InterPro" id="IPR002347">
    <property type="entry name" value="SDR_fam"/>
</dbReference>
<dbReference type="SUPFAM" id="SSF51735">
    <property type="entry name" value="NAD(P)-binding Rossmann-fold domains"/>
    <property type="match status" value="1"/>
</dbReference>
<proteinExistence type="predicted"/>
<dbReference type="PANTHER" id="PTHR43431">
    <property type="entry name" value="OXIDOREDUCTASE, SHORT CHAIN DEHYDROGENASE/REDUCTASE FAMILY (AFU_ORTHOLOGUE AFUA_5G14000)"/>
    <property type="match status" value="1"/>
</dbReference>
<reference evidence="2" key="1">
    <citation type="journal article" date="2019" name="Int. J. Syst. Evol. Microbiol.">
        <title>The Global Catalogue of Microorganisms (GCM) 10K type strain sequencing project: providing services to taxonomists for standard genome sequencing and annotation.</title>
        <authorList>
            <consortium name="The Broad Institute Genomics Platform"/>
            <consortium name="The Broad Institute Genome Sequencing Center for Infectious Disease"/>
            <person name="Wu L."/>
            <person name="Ma J."/>
        </authorList>
    </citation>
    <scope>NUCLEOTIDE SEQUENCE [LARGE SCALE GENOMIC DNA]</scope>
    <source>
        <strain evidence="2">CGMCC 4.7643</strain>
    </source>
</reference>
<sequence>MAIFGAGPGAGFATARRFGREGFRVALVARSGDRVRAFAEELAGEGIEAAAFTADLGDLETHGRVVDAITARFGAVDVAVINGFLSYEAIRPVLDLDVEAIREVLRGTVLAPVSLTRLILPGLRAKGDGALLYGLGLSAKTPAPPLAAPGSGQAGLRNYIHNLHTVLAPEGVYAGALTIGKLVQGSDAQVLFDSHVEARHGFEPERVEPAELAERYWELYTQRARAEITVGELAA</sequence>
<dbReference type="GO" id="GO:0016491">
    <property type="term" value="F:oxidoreductase activity"/>
    <property type="evidence" value="ECO:0007669"/>
    <property type="project" value="UniProtKB-KW"/>
</dbReference>
<name>A0ABW5GXG4_9PSEU</name>
<dbReference type="RefSeq" id="WP_345408685.1">
    <property type="nucleotide sequence ID" value="NZ_BAABHG010000030.1"/>
</dbReference>
<accession>A0ABW5GXG4</accession>
<dbReference type="Proteomes" id="UP001597419">
    <property type="component" value="Unassembled WGS sequence"/>
</dbReference>
<evidence type="ECO:0000313" key="2">
    <source>
        <dbReference type="Proteomes" id="UP001597419"/>
    </source>
</evidence>
<dbReference type="EMBL" id="JBHUKU010000035">
    <property type="protein sequence ID" value="MFD2465642.1"/>
    <property type="molecule type" value="Genomic_DNA"/>
</dbReference>
<comment type="caution">
    <text evidence="1">The sequence shown here is derived from an EMBL/GenBank/DDBJ whole genome shotgun (WGS) entry which is preliminary data.</text>
</comment>
<evidence type="ECO:0000313" key="1">
    <source>
        <dbReference type="EMBL" id="MFD2465642.1"/>
    </source>
</evidence>
<dbReference type="PANTHER" id="PTHR43431:SF7">
    <property type="entry name" value="OXIDOREDUCTASE, SHORT CHAIN DEHYDROGENASE_REDUCTASE FAMILY (AFU_ORTHOLOGUE AFUA_5G14000)"/>
    <property type="match status" value="1"/>
</dbReference>